<feature type="domain" description="FAD-binding" evidence="3">
    <location>
        <begin position="10"/>
        <end position="347"/>
    </location>
</feature>
<dbReference type="PANTHER" id="PTHR13789:SF309">
    <property type="entry name" value="PUTATIVE (AFU_ORTHOLOGUE AFUA_6G14510)-RELATED"/>
    <property type="match status" value="1"/>
</dbReference>
<dbReference type="InterPro" id="IPR002938">
    <property type="entry name" value="FAD-bd"/>
</dbReference>
<keyword evidence="5" id="KW-1185">Reference proteome</keyword>
<dbReference type="EMBL" id="JACIIZ010000026">
    <property type="protein sequence ID" value="MBB6255173.1"/>
    <property type="molecule type" value="Genomic_DNA"/>
</dbReference>
<sequence>MSGAQGKKGRVLIVGAGISGLTAATALGRQGWQVDVIERKSSIDDSGGVGLTLIGNAMRALDVIGVAHKCVEAGVPADFLNIMRADGTLLMENPVPRIGGSEWPGGTGIRRAAFHAILLEAAGNVISSLRCGETATRWSEERGQVLVTFSTGYSAAYDLMIAADGLNSSTRAELMPDIKPNPSGQACWRVPVPRPPGIDRTHLFFGGKHGAVGVCPISDDLAYMYIVQAYDGGRQDPTRLHEIFADEVEGYGGLIAELVKHVTDPTQVNFSPLPAMIVPKPWGKGRVVLIGDAAHANPPVLAQGAAMGIEDAIVLAEEISATPGDIPDALNRFVERRYDRARRVVEASWQLARAEVEHRKDVDIHAIMRETAMQLAAPM</sequence>
<reference evidence="4 5" key="1">
    <citation type="submission" date="2020-08" db="EMBL/GenBank/DDBJ databases">
        <title>Genomic Encyclopedia of Type Strains, Phase IV (KMG-IV): sequencing the most valuable type-strain genomes for metagenomic binning, comparative biology and taxonomic classification.</title>
        <authorList>
            <person name="Goeker M."/>
        </authorList>
    </citation>
    <scope>NUCLEOTIDE SEQUENCE [LARGE SCALE GENOMIC DNA]</scope>
    <source>
        <strain evidence="4 5">DSM 22198</strain>
    </source>
</reference>
<dbReference type="Proteomes" id="UP000539175">
    <property type="component" value="Unassembled WGS sequence"/>
</dbReference>
<keyword evidence="1" id="KW-0560">Oxidoreductase</keyword>
<dbReference type="RefSeq" id="WP_184807689.1">
    <property type="nucleotide sequence ID" value="NZ_JACIIZ010000026.1"/>
</dbReference>
<comment type="caution">
    <text evidence="4">The sequence shown here is derived from an EMBL/GenBank/DDBJ whole genome shotgun (WGS) entry which is preliminary data.</text>
</comment>
<proteinExistence type="predicted"/>
<dbReference type="NCBIfam" id="NF005313">
    <property type="entry name" value="PRK06847.1"/>
    <property type="match status" value="1"/>
</dbReference>
<evidence type="ECO:0000313" key="4">
    <source>
        <dbReference type="EMBL" id="MBB6255173.1"/>
    </source>
</evidence>
<protein>
    <submittedName>
        <fullName evidence="4">2-polyprenyl-6-methoxyphenol hydroxylase-like FAD-dependent oxidoreductase</fullName>
    </submittedName>
</protein>
<evidence type="ECO:0000259" key="3">
    <source>
        <dbReference type="Pfam" id="PF01494"/>
    </source>
</evidence>
<accession>A0A7X0B3U3</accession>
<dbReference type="AlphaFoldDB" id="A0A7X0B3U3"/>
<gene>
    <name evidence="4" type="ORF">FHS74_005772</name>
</gene>
<dbReference type="SUPFAM" id="SSF51905">
    <property type="entry name" value="FAD/NAD(P)-binding domain"/>
    <property type="match status" value="1"/>
</dbReference>
<dbReference type="PRINTS" id="PR00420">
    <property type="entry name" value="RNGMNOXGNASE"/>
</dbReference>
<keyword evidence="2" id="KW-0503">Monooxygenase</keyword>
<dbReference type="Pfam" id="PF01494">
    <property type="entry name" value="FAD_binding_3"/>
    <property type="match status" value="1"/>
</dbReference>
<dbReference type="InterPro" id="IPR036188">
    <property type="entry name" value="FAD/NAD-bd_sf"/>
</dbReference>
<organism evidence="4 5">
    <name type="scientific">Nitrospirillum iridis</name>
    <dbReference type="NCBI Taxonomy" id="765888"/>
    <lineage>
        <taxon>Bacteria</taxon>
        <taxon>Pseudomonadati</taxon>
        <taxon>Pseudomonadota</taxon>
        <taxon>Alphaproteobacteria</taxon>
        <taxon>Rhodospirillales</taxon>
        <taxon>Azospirillaceae</taxon>
        <taxon>Nitrospirillum</taxon>
    </lineage>
</organism>
<dbReference type="InterPro" id="IPR050493">
    <property type="entry name" value="FAD-dep_Monooxygenase_BioMet"/>
</dbReference>
<name>A0A7X0B3U3_9PROT</name>
<evidence type="ECO:0000256" key="2">
    <source>
        <dbReference type="ARBA" id="ARBA00023033"/>
    </source>
</evidence>
<evidence type="ECO:0000313" key="5">
    <source>
        <dbReference type="Proteomes" id="UP000539175"/>
    </source>
</evidence>
<dbReference type="GO" id="GO:0004497">
    <property type="term" value="F:monooxygenase activity"/>
    <property type="evidence" value="ECO:0007669"/>
    <property type="project" value="UniProtKB-KW"/>
</dbReference>
<evidence type="ECO:0000256" key="1">
    <source>
        <dbReference type="ARBA" id="ARBA00023002"/>
    </source>
</evidence>
<dbReference type="GO" id="GO:0071949">
    <property type="term" value="F:FAD binding"/>
    <property type="evidence" value="ECO:0007669"/>
    <property type="project" value="InterPro"/>
</dbReference>
<dbReference type="Gene3D" id="3.50.50.60">
    <property type="entry name" value="FAD/NAD(P)-binding domain"/>
    <property type="match status" value="1"/>
</dbReference>
<dbReference type="PANTHER" id="PTHR13789">
    <property type="entry name" value="MONOOXYGENASE"/>
    <property type="match status" value="1"/>
</dbReference>